<dbReference type="GO" id="GO:0004423">
    <property type="term" value="F:iduronate-2-sulfatase activity"/>
    <property type="evidence" value="ECO:0007669"/>
    <property type="project" value="TreeGrafter"/>
</dbReference>
<dbReference type="SUPFAM" id="SSF53649">
    <property type="entry name" value="Alkaline phosphatase-like"/>
    <property type="match status" value="1"/>
</dbReference>
<dbReference type="InterPro" id="IPR000917">
    <property type="entry name" value="Sulfatase_N"/>
</dbReference>
<keyword evidence="3" id="KW-1133">Transmembrane helix</keyword>
<dbReference type="GO" id="GO:0046872">
    <property type="term" value="F:metal ion binding"/>
    <property type="evidence" value="ECO:0007669"/>
    <property type="project" value="UniProtKB-KW"/>
</dbReference>
<name>X6NXT7_RETFI</name>
<dbReference type="Pfam" id="PF00884">
    <property type="entry name" value="Sulfatase"/>
    <property type="match status" value="1"/>
</dbReference>
<proteinExistence type="predicted"/>
<dbReference type="EMBL" id="ASPP01005677">
    <property type="protein sequence ID" value="ETO30092.1"/>
    <property type="molecule type" value="Genomic_DNA"/>
</dbReference>
<feature type="transmembrane region" description="Helical" evidence="3">
    <location>
        <begin position="406"/>
        <end position="428"/>
    </location>
</feature>
<feature type="transmembrane region" description="Helical" evidence="3">
    <location>
        <begin position="374"/>
        <end position="394"/>
    </location>
</feature>
<keyword evidence="2" id="KW-0378">Hydrolase</keyword>
<dbReference type="PANTHER" id="PTHR45953:SF1">
    <property type="entry name" value="IDURONATE 2-SULFATASE"/>
    <property type="match status" value="1"/>
</dbReference>
<keyword evidence="3" id="KW-0472">Membrane</keyword>
<evidence type="ECO:0000256" key="2">
    <source>
        <dbReference type="ARBA" id="ARBA00022801"/>
    </source>
</evidence>
<dbReference type="Proteomes" id="UP000023152">
    <property type="component" value="Unassembled WGS sequence"/>
</dbReference>
<keyword evidence="3" id="KW-0812">Transmembrane</keyword>
<keyword evidence="6" id="KW-1185">Reference proteome</keyword>
<evidence type="ECO:0000256" key="3">
    <source>
        <dbReference type="SAM" id="Phobius"/>
    </source>
</evidence>
<sequence length="474" mass="54179">MTWFAPTHYYDMYPLETIAIAKYPNPPKNMPIPAFNNNTEMETMQDVIPHVYLNEQKLTLVNTSYHQHLRQGYYASVSFMDSQFGVILSALREFDLFDNTIVVLVGDHGYHLGISFSYTFALGCWSKYTNFELGTRVPLIVRVPDNHKHEGAKANAIVELVDIFPTLVELAGFDITPQLNAQFEGKSLKSVIYNPYAEPNFHQVAYNQFVRTSSSFGTIMGVGLRTADWRYTEWCNFDFNVSYPIWDKCNYGTELYNHNSTVSNENNYNSFENENLAGDPAYSSVVQQLHQLLEADIVSFHFVKCFCYSQFVSLYLNARTLLQLTESSQNMGTDTPVEVFSSRIRYQSTIQIIAGAIFWTWALVNILQGKGFDTGVISFFTAITAGIIGWFSTLVNEERAKRVSKLYLLATPVGHILITLNYIVGALFDDGGLTFVVYCWTAAFLWFFTGIYFTFVAFRWKRRLNESLAPYDQL</sequence>
<accession>X6NXT7</accession>
<dbReference type="InterPro" id="IPR017850">
    <property type="entry name" value="Alkaline_phosphatase_core_sf"/>
</dbReference>
<evidence type="ECO:0000313" key="5">
    <source>
        <dbReference type="EMBL" id="ETO30092.1"/>
    </source>
</evidence>
<evidence type="ECO:0000256" key="1">
    <source>
        <dbReference type="ARBA" id="ARBA00022723"/>
    </source>
</evidence>
<evidence type="ECO:0000259" key="4">
    <source>
        <dbReference type="Pfam" id="PF00884"/>
    </source>
</evidence>
<comment type="caution">
    <text evidence="5">The sequence shown here is derived from an EMBL/GenBank/DDBJ whole genome shotgun (WGS) entry which is preliminary data.</text>
</comment>
<feature type="domain" description="Sulfatase N-terminal" evidence="4">
    <location>
        <begin position="58"/>
        <end position="172"/>
    </location>
</feature>
<gene>
    <name evidence="5" type="ORF">RFI_07028</name>
</gene>
<keyword evidence="1" id="KW-0479">Metal-binding</keyword>
<evidence type="ECO:0000313" key="6">
    <source>
        <dbReference type="Proteomes" id="UP000023152"/>
    </source>
</evidence>
<dbReference type="GO" id="GO:0005737">
    <property type="term" value="C:cytoplasm"/>
    <property type="evidence" value="ECO:0007669"/>
    <property type="project" value="TreeGrafter"/>
</dbReference>
<dbReference type="Gene3D" id="3.40.720.10">
    <property type="entry name" value="Alkaline Phosphatase, subunit A"/>
    <property type="match status" value="1"/>
</dbReference>
<protein>
    <recommendedName>
        <fullName evidence="4">Sulfatase N-terminal domain-containing protein</fullName>
    </recommendedName>
</protein>
<dbReference type="AlphaFoldDB" id="X6NXT7"/>
<dbReference type="OMA" id="NTEMETM"/>
<dbReference type="OrthoDB" id="6126209at2759"/>
<organism evidence="5 6">
    <name type="scientific">Reticulomyxa filosa</name>
    <dbReference type="NCBI Taxonomy" id="46433"/>
    <lineage>
        <taxon>Eukaryota</taxon>
        <taxon>Sar</taxon>
        <taxon>Rhizaria</taxon>
        <taxon>Retaria</taxon>
        <taxon>Foraminifera</taxon>
        <taxon>Monothalamids</taxon>
        <taxon>Reticulomyxidae</taxon>
        <taxon>Reticulomyxa</taxon>
    </lineage>
</organism>
<feature type="transmembrane region" description="Helical" evidence="3">
    <location>
        <begin position="434"/>
        <end position="458"/>
    </location>
</feature>
<dbReference type="PANTHER" id="PTHR45953">
    <property type="entry name" value="IDURONATE 2-SULFATASE"/>
    <property type="match status" value="1"/>
</dbReference>
<reference evidence="5 6" key="1">
    <citation type="journal article" date="2013" name="Curr. Biol.">
        <title>The Genome of the Foraminiferan Reticulomyxa filosa.</title>
        <authorList>
            <person name="Glockner G."/>
            <person name="Hulsmann N."/>
            <person name="Schleicher M."/>
            <person name="Noegel A.A."/>
            <person name="Eichinger L."/>
            <person name="Gallinger C."/>
            <person name="Pawlowski J."/>
            <person name="Sierra R."/>
            <person name="Euteneuer U."/>
            <person name="Pillet L."/>
            <person name="Moustafa A."/>
            <person name="Platzer M."/>
            <person name="Groth M."/>
            <person name="Szafranski K."/>
            <person name="Schliwa M."/>
        </authorList>
    </citation>
    <scope>NUCLEOTIDE SEQUENCE [LARGE SCALE GENOMIC DNA]</scope>
</reference>